<gene>
    <name evidence="1" type="ORF">XAT740_LOCUS49085</name>
</gene>
<proteinExistence type="predicted"/>
<keyword evidence="2" id="KW-1185">Reference proteome</keyword>
<sequence>MIYKQTSPNHQWIFYINLFSFCIEILSTSTIHCETTINPIELLRPHSFYSSILEIESNNFRTKIDDFCILSIRIEHLIVSITLTTENIDDGSEDQASLKTYINLESKTFRREYNFICSVRYCNINYLRTILITGELNWLLHLTDYSYILLSLQSLLYREKDKQNASFRCYVDGKKPILCENGTCEARYSNLTDEYEKFCRTKFHFISERYFIDIITWAKPNFYETKVRTLQYMCNVNLCNGWEIVEQVLTLLNVENDTLNLFWPSKDSFKFTTTTTQRSTSTSITKPFILSTECLTNLSFLSTNHTTNRNTIMTTNILQTSDNKLESESSITNSDLSFISPIYTSTKKKIFNNTCHLEMANIDVTYPADRGCLDMPAGRERWTISQGDAASP</sequence>
<evidence type="ECO:0000313" key="1">
    <source>
        <dbReference type="EMBL" id="CAF1612466.1"/>
    </source>
</evidence>
<comment type="caution">
    <text evidence="1">The sequence shown here is derived from an EMBL/GenBank/DDBJ whole genome shotgun (WGS) entry which is preliminary data.</text>
</comment>
<reference evidence="1" key="1">
    <citation type="submission" date="2021-02" db="EMBL/GenBank/DDBJ databases">
        <authorList>
            <person name="Nowell W R."/>
        </authorList>
    </citation>
    <scope>NUCLEOTIDE SEQUENCE</scope>
</reference>
<evidence type="ECO:0000313" key="2">
    <source>
        <dbReference type="Proteomes" id="UP000663828"/>
    </source>
</evidence>
<organism evidence="1 2">
    <name type="scientific">Adineta ricciae</name>
    <name type="common">Rotifer</name>
    <dbReference type="NCBI Taxonomy" id="249248"/>
    <lineage>
        <taxon>Eukaryota</taxon>
        <taxon>Metazoa</taxon>
        <taxon>Spiralia</taxon>
        <taxon>Gnathifera</taxon>
        <taxon>Rotifera</taxon>
        <taxon>Eurotatoria</taxon>
        <taxon>Bdelloidea</taxon>
        <taxon>Adinetida</taxon>
        <taxon>Adinetidae</taxon>
        <taxon>Adineta</taxon>
    </lineage>
</organism>
<dbReference type="AlphaFoldDB" id="A0A816BMK6"/>
<name>A0A816BMK6_ADIRI</name>
<accession>A0A816BMK6</accession>
<dbReference type="Proteomes" id="UP000663828">
    <property type="component" value="Unassembled WGS sequence"/>
</dbReference>
<dbReference type="EMBL" id="CAJNOR010007187">
    <property type="protein sequence ID" value="CAF1612466.1"/>
    <property type="molecule type" value="Genomic_DNA"/>
</dbReference>
<protein>
    <submittedName>
        <fullName evidence="1">Uncharacterized protein</fullName>
    </submittedName>
</protein>